<name>A0AAJ1MMQ0_9SPIO</name>
<dbReference type="AlphaFoldDB" id="A0AAJ1MMQ0"/>
<dbReference type="Proteomes" id="UP001221217">
    <property type="component" value="Unassembled WGS sequence"/>
</dbReference>
<gene>
    <name evidence="4" type="primary">deoC</name>
    <name evidence="4" type="ORF">PQJ61_08790</name>
</gene>
<evidence type="ECO:0000313" key="5">
    <source>
        <dbReference type="Proteomes" id="UP001221217"/>
    </source>
</evidence>
<keyword evidence="2" id="KW-0704">Schiff base</keyword>
<organism evidence="4 5">
    <name type="scientific">Candidatus Thalassospirochaeta sargassi</name>
    <dbReference type="NCBI Taxonomy" id="3119039"/>
    <lineage>
        <taxon>Bacteria</taxon>
        <taxon>Pseudomonadati</taxon>
        <taxon>Spirochaetota</taxon>
        <taxon>Spirochaetia</taxon>
        <taxon>Spirochaetales</taxon>
        <taxon>Spirochaetaceae</taxon>
        <taxon>Candidatus Thalassospirochaeta</taxon>
    </lineage>
</organism>
<sequence length="224" mass="24316">MKLTTDEIAKMLDLSCVQVKYTDSDLDKLIKAAIQYKCGQVTTFQSLIVKCKQELSDHPDIHVVGNVSFPSGSDDTALKVIQAKQLIEAGCNEVDMVMNINWFKSGFYDQVLQDIKDVKAVLGDVSLKVIIEVTALTDEEIVKASEICLEAGAAFVKTGTGWAGKTTLEHVKLIKSTVGDKALIKASGGVRNLTMLIEMYEAGARRFGVNLETALKILEESAAG</sequence>
<keyword evidence="4" id="KW-0456">Lyase</keyword>
<dbReference type="Pfam" id="PF01791">
    <property type="entry name" value="DeoC"/>
    <property type="match status" value="1"/>
</dbReference>
<dbReference type="InterPro" id="IPR013785">
    <property type="entry name" value="Aldolase_TIM"/>
</dbReference>
<dbReference type="SMART" id="SM01133">
    <property type="entry name" value="DeoC"/>
    <property type="match status" value="1"/>
</dbReference>
<dbReference type="InterPro" id="IPR002915">
    <property type="entry name" value="DeoC/FbaB/LacD_aldolase"/>
</dbReference>
<reference evidence="4 5" key="1">
    <citation type="submission" date="2022-12" db="EMBL/GenBank/DDBJ databases">
        <title>Metagenome assembled genome from gulf of manar.</title>
        <authorList>
            <person name="Kohli P."/>
            <person name="Pk S."/>
            <person name="Venkata Ramana C."/>
            <person name="Sasikala C."/>
        </authorList>
    </citation>
    <scope>NUCLEOTIDE SEQUENCE [LARGE SCALE GENOMIC DNA]</scope>
    <source>
        <strain evidence="4">JB008</strain>
    </source>
</reference>
<dbReference type="GO" id="GO:0004139">
    <property type="term" value="F:deoxyribose-phosphate aldolase activity"/>
    <property type="evidence" value="ECO:0007669"/>
    <property type="project" value="UniProtKB-UniRule"/>
</dbReference>
<evidence type="ECO:0000256" key="3">
    <source>
        <dbReference type="NCBIfam" id="TIGR00126"/>
    </source>
</evidence>
<dbReference type="GO" id="GO:0016052">
    <property type="term" value="P:carbohydrate catabolic process"/>
    <property type="evidence" value="ECO:0007669"/>
    <property type="project" value="TreeGrafter"/>
</dbReference>
<dbReference type="EC" id="4.1.2.4" evidence="3"/>
<dbReference type="InterPro" id="IPR011343">
    <property type="entry name" value="DeoC"/>
</dbReference>
<comment type="caution">
    <text evidence="4">The sequence shown here is derived from an EMBL/GenBank/DDBJ whole genome shotgun (WGS) entry which is preliminary data.</text>
</comment>
<dbReference type="PANTHER" id="PTHR10889">
    <property type="entry name" value="DEOXYRIBOSE-PHOSPHATE ALDOLASE"/>
    <property type="match status" value="1"/>
</dbReference>
<dbReference type="PIRSF" id="PIRSF001357">
    <property type="entry name" value="DeoC"/>
    <property type="match status" value="1"/>
</dbReference>
<dbReference type="NCBIfam" id="TIGR00126">
    <property type="entry name" value="deoC"/>
    <property type="match status" value="1"/>
</dbReference>
<evidence type="ECO:0000313" key="4">
    <source>
        <dbReference type="EMBL" id="MDC7226850.1"/>
    </source>
</evidence>
<evidence type="ECO:0000256" key="1">
    <source>
        <dbReference type="ARBA" id="ARBA00022490"/>
    </source>
</evidence>
<dbReference type="SUPFAM" id="SSF51569">
    <property type="entry name" value="Aldolase"/>
    <property type="match status" value="1"/>
</dbReference>
<proteinExistence type="predicted"/>
<dbReference type="Gene3D" id="3.20.20.70">
    <property type="entry name" value="Aldolase class I"/>
    <property type="match status" value="1"/>
</dbReference>
<dbReference type="PANTHER" id="PTHR10889:SF1">
    <property type="entry name" value="DEOXYRIBOSE-PHOSPHATE ALDOLASE"/>
    <property type="match status" value="1"/>
</dbReference>
<dbReference type="GO" id="GO:0005737">
    <property type="term" value="C:cytoplasm"/>
    <property type="evidence" value="ECO:0007669"/>
    <property type="project" value="InterPro"/>
</dbReference>
<keyword evidence="1" id="KW-0963">Cytoplasm</keyword>
<dbReference type="CDD" id="cd00959">
    <property type="entry name" value="DeoC"/>
    <property type="match status" value="1"/>
</dbReference>
<dbReference type="EMBL" id="JAQQAL010000017">
    <property type="protein sequence ID" value="MDC7226850.1"/>
    <property type="molecule type" value="Genomic_DNA"/>
</dbReference>
<accession>A0AAJ1MMQ0</accession>
<protein>
    <recommendedName>
        <fullName evidence="3">Deoxyribose-phosphate aldolase</fullName>
        <ecNumber evidence="3">4.1.2.4</ecNumber>
    </recommendedName>
</protein>
<evidence type="ECO:0000256" key="2">
    <source>
        <dbReference type="ARBA" id="ARBA00023270"/>
    </source>
</evidence>
<dbReference type="GO" id="GO:0009264">
    <property type="term" value="P:deoxyribonucleotide catabolic process"/>
    <property type="evidence" value="ECO:0007669"/>
    <property type="project" value="UniProtKB-UniRule"/>
</dbReference>